<reference evidence="1" key="2">
    <citation type="submission" date="2020-09" db="EMBL/GenBank/DDBJ databases">
        <authorList>
            <person name="Sun Q."/>
            <person name="Ohkuma M."/>
        </authorList>
    </citation>
    <scope>NUCLEOTIDE SEQUENCE</scope>
    <source>
        <strain evidence="1">JCM 3172</strain>
    </source>
</reference>
<reference evidence="1" key="1">
    <citation type="journal article" date="2014" name="Int. J. Syst. Evol. Microbiol.">
        <title>Complete genome sequence of Corynebacterium casei LMG S-19264T (=DSM 44701T), isolated from a smear-ripened cheese.</title>
        <authorList>
            <consortium name="US DOE Joint Genome Institute (JGI-PGF)"/>
            <person name="Walter F."/>
            <person name="Albersmeier A."/>
            <person name="Kalinowski J."/>
            <person name="Ruckert C."/>
        </authorList>
    </citation>
    <scope>NUCLEOTIDE SEQUENCE</scope>
    <source>
        <strain evidence="1">JCM 3172</strain>
    </source>
</reference>
<organism evidence="1 2">
    <name type="scientific">Streptomyces purpureus</name>
    <dbReference type="NCBI Taxonomy" id="1951"/>
    <lineage>
        <taxon>Bacteria</taxon>
        <taxon>Bacillati</taxon>
        <taxon>Actinomycetota</taxon>
        <taxon>Actinomycetes</taxon>
        <taxon>Kitasatosporales</taxon>
        <taxon>Streptomycetaceae</taxon>
        <taxon>Streptomyces</taxon>
    </lineage>
</organism>
<accession>A0A918LX84</accession>
<comment type="caution">
    <text evidence="1">The sequence shown here is derived from an EMBL/GenBank/DDBJ whole genome shotgun (WGS) entry which is preliminary data.</text>
</comment>
<keyword evidence="2" id="KW-1185">Reference proteome</keyword>
<dbReference type="Proteomes" id="UP000619486">
    <property type="component" value="Unassembled WGS sequence"/>
</dbReference>
<name>A0A918LX84_9ACTN</name>
<gene>
    <name evidence="1" type="ORF">GCM10014713_65630</name>
</gene>
<evidence type="ECO:0000313" key="2">
    <source>
        <dbReference type="Proteomes" id="UP000619486"/>
    </source>
</evidence>
<dbReference type="AlphaFoldDB" id="A0A918LX84"/>
<proteinExistence type="predicted"/>
<dbReference type="EMBL" id="BMQQ01000044">
    <property type="protein sequence ID" value="GGT63249.1"/>
    <property type="molecule type" value="Genomic_DNA"/>
</dbReference>
<protein>
    <submittedName>
        <fullName evidence="1">Uncharacterized protein</fullName>
    </submittedName>
</protein>
<evidence type="ECO:0000313" key="1">
    <source>
        <dbReference type="EMBL" id="GGT63249.1"/>
    </source>
</evidence>
<sequence>MKRLSAGPVVCTGTTVAMSVTFLPAGAPTACRESAEAGEYDPRRPALNRERAVRVAAALRIRIR</sequence>